<dbReference type="EMBL" id="LDOU01000034">
    <property type="protein sequence ID" value="KLV04556.1"/>
    <property type="molecule type" value="Genomic_DNA"/>
</dbReference>
<dbReference type="Pfam" id="PF00126">
    <property type="entry name" value="HTH_1"/>
    <property type="match status" value="1"/>
</dbReference>
<name>A0A0J1GY14_9GAMM</name>
<dbReference type="GO" id="GO:0006351">
    <property type="term" value="P:DNA-templated transcription"/>
    <property type="evidence" value="ECO:0007669"/>
    <property type="project" value="TreeGrafter"/>
</dbReference>
<keyword evidence="7" id="KW-1185">Reference proteome</keyword>
<gene>
    <name evidence="6" type="ORF">ABT57_23605</name>
</gene>
<dbReference type="PROSITE" id="PS50931">
    <property type="entry name" value="HTH_LYSR"/>
    <property type="match status" value="1"/>
</dbReference>
<proteinExistence type="inferred from homology"/>
<dbReference type="GO" id="GO:0043565">
    <property type="term" value="F:sequence-specific DNA binding"/>
    <property type="evidence" value="ECO:0007669"/>
    <property type="project" value="TreeGrafter"/>
</dbReference>
<dbReference type="InterPro" id="IPR036390">
    <property type="entry name" value="WH_DNA-bd_sf"/>
</dbReference>
<dbReference type="PANTHER" id="PTHR30537">
    <property type="entry name" value="HTH-TYPE TRANSCRIPTIONAL REGULATOR"/>
    <property type="match status" value="1"/>
</dbReference>
<dbReference type="SUPFAM" id="SSF53850">
    <property type="entry name" value="Periplasmic binding protein-like II"/>
    <property type="match status" value="1"/>
</dbReference>
<comment type="similarity">
    <text evidence="1">Belongs to the LysR transcriptional regulatory family.</text>
</comment>
<dbReference type="FunFam" id="1.10.10.10:FF:000001">
    <property type="entry name" value="LysR family transcriptional regulator"/>
    <property type="match status" value="1"/>
</dbReference>
<dbReference type="OrthoDB" id="5526340at2"/>
<dbReference type="Proteomes" id="UP000035909">
    <property type="component" value="Unassembled WGS sequence"/>
</dbReference>
<sequence length="306" mass="33843">MMRMPSTRELQAFLVTAEHLNFTVAAKHLNVTQGAVSRQILTLEDQLKVKLFHRHARGLSLTRKGNEFLPLVQQVMMQLQKAVEQVANEKLKIKLKAPSCVTSWLLPKLMSFQQAHPDIDVELTSAIMHSVNFSTEPFDAAICYADRAPGREGKNYLLFEEVLAPVCSPVLLQETVASGALSLTSSTPTPQPLQLDIDGLTQFTWLHATPQQTDWQLWLEQANVTGRFATQNQHFATLDLAVSAAIQGFGIAIGDVELARQDLAAGRLVRPHPLSVPSGKGYYLVRPGQSSNPSLDLLFDWLLAGR</sequence>
<evidence type="ECO:0000313" key="6">
    <source>
        <dbReference type="EMBL" id="KLV04556.1"/>
    </source>
</evidence>
<evidence type="ECO:0000256" key="1">
    <source>
        <dbReference type="ARBA" id="ARBA00009437"/>
    </source>
</evidence>
<comment type="caution">
    <text evidence="6">The sequence shown here is derived from an EMBL/GenBank/DDBJ whole genome shotgun (WGS) entry which is preliminary data.</text>
</comment>
<evidence type="ECO:0000256" key="2">
    <source>
        <dbReference type="ARBA" id="ARBA00023015"/>
    </source>
</evidence>
<keyword evidence="4" id="KW-0804">Transcription</keyword>
<evidence type="ECO:0000313" key="7">
    <source>
        <dbReference type="Proteomes" id="UP000035909"/>
    </source>
</evidence>
<dbReference type="PRINTS" id="PR00039">
    <property type="entry name" value="HTHLYSR"/>
</dbReference>
<dbReference type="Gene3D" id="1.10.10.10">
    <property type="entry name" value="Winged helix-like DNA-binding domain superfamily/Winged helix DNA-binding domain"/>
    <property type="match status" value="1"/>
</dbReference>
<dbReference type="GO" id="GO:0003700">
    <property type="term" value="F:DNA-binding transcription factor activity"/>
    <property type="evidence" value="ECO:0007669"/>
    <property type="project" value="InterPro"/>
</dbReference>
<dbReference type="STRING" id="320778.ABT57_23605"/>
<dbReference type="PATRIC" id="fig|320778.3.peg.5047"/>
<evidence type="ECO:0000256" key="4">
    <source>
        <dbReference type="ARBA" id="ARBA00023163"/>
    </source>
</evidence>
<dbReference type="InterPro" id="IPR005119">
    <property type="entry name" value="LysR_subst-bd"/>
</dbReference>
<keyword evidence="3" id="KW-0238">DNA-binding</keyword>
<dbReference type="CDD" id="cd08432">
    <property type="entry name" value="PBP2_GcdR_TrpI_HvrB_AmpR_like"/>
    <property type="match status" value="1"/>
</dbReference>
<dbReference type="InterPro" id="IPR036388">
    <property type="entry name" value="WH-like_DNA-bd_sf"/>
</dbReference>
<evidence type="ECO:0000259" key="5">
    <source>
        <dbReference type="PROSITE" id="PS50931"/>
    </source>
</evidence>
<feature type="domain" description="HTH lysR-type" evidence="5">
    <location>
        <begin position="5"/>
        <end position="62"/>
    </location>
</feature>
<dbReference type="InterPro" id="IPR000847">
    <property type="entry name" value="LysR_HTH_N"/>
</dbReference>
<dbReference type="AlphaFoldDB" id="A0A0J1GY14"/>
<dbReference type="Pfam" id="PF03466">
    <property type="entry name" value="LysR_substrate"/>
    <property type="match status" value="1"/>
</dbReference>
<reference evidence="6 7" key="1">
    <citation type="submission" date="2015-05" db="EMBL/GenBank/DDBJ databases">
        <title>Photobacterium galathea sp. nov.</title>
        <authorList>
            <person name="Machado H."/>
            <person name="Gram L."/>
        </authorList>
    </citation>
    <scope>NUCLEOTIDE SEQUENCE [LARGE SCALE GENOMIC DNA]</scope>
    <source>
        <strain evidence="6 7">DSM 22954</strain>
    </source>
</reference>
<organism evidence="6 7">
    <name type="scientific">Photobacterium ganghwense</name>
    <dbReference type="NCBI Taxonomy" id="320778"/>
    <lineage>
        <taxon>Bacteria</taxon>
        <taxon>Pseudomonadati</taxon>
        <taxon>Pseudomonadota</taxon>
        <taxon>Gammaproteobacteria</taxon>
        <taxon>Vibrionales</taxon>
        <taxon>Vibrionaceae</taxon>
        <taxon>Photobacterium</taxon>
    </lineage>
</organism>
<dbReference type="SUPFAM" id="SSF46785">
    <property type="entry name" value="Winged helix' DNA-binding domain"/>
    <property type="match status" value="1"/>
</dbReference>
<accession>A0A0J1GY14</accession>
<protein>
    <submittedName>
        <fullName evidence="6">Transcriptional regulator</fullName>
    </submittedName>
</protein>
<keyword evidence="2" id="KW-0805">Transcription regulation</keyword>
<dbReference type="PANTHER" id="PTHR30537:SF26">
    <property type="entry name" value="GLYCINE CLEAVAGE SYSTEM TRANSCRIPTIONAL ACTIVATOR"/>
    <property type="match status" value="1"/>
</dbReference>
<dbReference type="Gene3D" id="3.40.190.10">
    <property type="entry name" value="Periplasmic binding protein-like II"/>
    <property type="match status" value="2"/>
</dbReference>
<evidence type="ECO:0000256" key="3">
    <source>
        <dbReference type="ARBA" id="ARBA00023125"/>
    </source>
</evidence>
<dbReference type="InterPro" id="IPR058163">
    <property type="entry name" value="LysR-type_TF_proteobact-type"/>
</dbReference>